<name>A0A059F3V4_9MICR</name>
<keyword evidence="2" id="KW-1185">Reference proteome</keyword>
<dbReference type="OrthoDB" id="10261753at2759"/>
<reference evidence="2" key="1">
    <citation type="submission" date="2013-02" db="EMBL/GenBank/DDBJ databases">
        <authorList>
            <consortium name="The Broad Institute Genome Sequencing Platform"/>
            <person name="Cuomo C."/>
            <person name="Becnel J."/>
            <person name="Sanscrainte N."/>
            <person name="Walker B."/>
            <person name="Young S.K."/>
            <person name="Zeng Q."/>
            <person name="Gargeya S."/>
            <person name="Fitzgerald M."/>
            <person name="Haas B."/>
            <person name="Abouelleil A."/>
            <person name="Alvarado L."/>
            <person name="Arachchi H.M."/>
            <person name="Berlin A.M."/>
            <person name="Chapman S.B."/>
            <person name="Dewar J."/>
            <person name="Goldberg J."/>
            <person name="Griggs A."/>
            <person name="Gujja S."/>
            <person name="Hansen M."/>
            <person name="Howarth C."/>
            <person name="Imamovic A."/>
            <person name="Larimer J."/>
            <person name="McCowan C."/>
            <person name="Murphy C."/>
            <person name="Neiman D."/>
            <person name="Pearson M."/>
            <person name="Priest M."/>
            <person name="Roberts A."/>
            <person name="Saif S."/>
            <person name="Shea T."/>
            <person name="Sisk P."/>
            <person name="Sykes S."/>
            <person name="Wortman J."/>
            <person name="Nusbaum C."/>
            <person name="Birren B."/>
        </authorList>
    </citation>
    <scope>NUCLEOTIDE SEQUENCE [LARGE SCALE GENOMIC DNA]</scope>
    <source>
        <strain evidence="2">PRA339</strain>
    </source>
</reference>
<organism evidence="1 2">
    <name type="scientific">Anncaliia algerae PRA339</name>
    <dbReference type="NCBI Taxonomy" id="1288291"/>
    <lineage>
        <taxon>Eukaryota</taxon>
        <taxon>Fungi</taxon>
        <taxon>Fungi incertae sedis</taxon>
        <taxon>Microsporidia</taxon>
        <taxon>Tubulinosematoidea</taxon>
        <taxon>Tubulinosematidae</taxon>
        <taxon>Anncaliia</taxon>
    </lineage>
</organism>
<evidence type="ECO:0000313" key="1">
    <source>
        <dbReference type="EMBL" id="KCZ81787.1"/>
    </source>
</evidence>
<evidence type="ECO:0000313" key="2">
    <source>
        <dbReference type="Proteomes" id="UP000030655"/>
    </source>
</evidence>
<accession>A0A059F3V4</accession>
<sequence length="218" mass="26548">MHCTDILSKIIKQEELPSSFEYEREECILYEELDDFPTHKLICLSYNFIDFFKDNSLTNLQNFIKEIEFYKIAREEFIKIKQKVLKSGMNRETKIYLINIKREFRDMEENYKNREYMLQMLNYLYLEAIEYLRLEGIENDDKFEIKPLTVTKISERVKRGDLFVDRNQPTMSLKDYAEKIMKNLPQVEEKEVEKETVYDLRKRDDKKDDIIKEKRNLG</sequence>
<protein>
    <submittedName>
        <fullName evidence="1">Uncharacterized protein</fullName>
    </submittedName>
</protein>
<reference evidence="1 2" key="2">
    <citation type="submission" date="2014-03" db="EMBL/GenBank/DDBJ databases">
        <title>The Genome Sequence of Anncaliia algerae insect isolate PRA339.</title>
        <authorList>
            <consortium name="The Broad Institute Genome Sequencing Platform"/>
            <consortium name="The Broad Institute Genome Sequencing Center for Infectious Disease"/>
            <person name="Cuomo C."/>
            <person name="Becnel J."/>
            <person name="Sanscrainte N."/>
            <person name="Walker B."/>
            <person name="Young S.K."/>
            <person name="Zeng Q."/>
            <person name="Gargeya S."/>
            <person name="Fitzgerald M."/>
            <person name="Haas B."/>
            <person name="Abouelleil A."/>
            <person name="Alvarado L."/>
            <person name="Arachchi H.M."/>
            <person name="Berlin A.M."/>
            <person name="Chapman S.B."/>
            <person name="Dewar J."/>
            <person name="Goldberg J."/>
            <person name="Griggs A."/>
            <person name="Gujja S."/>
            <person name="Hansen M."/>
            <person name="Howarth C."/>
            <person name="Imamovic A."/>
            <person name="Larimer J."/>
            <person name="McCowan C."/>
            <person name="Murphy C."/>
            <person name="Neiman D."/>
            <person name="Pearson M."/>
            <person name="Priest M."/>
            <person name="Roberts A."/>
            <person name="Saif S."/>
            <person name="Shea T."/>
            <person name="Sisk P."/>
            <person name="Sykes S."/>
            <person name="Wortman J."/>
            <person name="Nusbaum C."/>
            <person name="Birren B."/>
        </authorList>
    </citation>
    <scope>NUCLEOTIDE SEQUENCE [LARGE SCALE GENOMIC DNA]</scope>
    <source>
        <strain evidence="1 2">PRA339</strain>
    </source>
</reference>
<dbReference type="EMBL" id="KK365137">
    <property type="protein sequence ID" value="KCZ81787.1"/>
    <property type="molecule type" value="Genomic_DNA"/>
</dbReference>
<proteinExistence type="predicted"/>
<dbReference type="VEuPathDB" id="MicrosporidiaDB:H312_00827"/>
<gene>
    <name evidence="1" type="ORF">H312_00827</name>
</gene>
<dbReference type="AlphaFoldDB" id="A0A059F3V4"/>
<dbReference type="Proteomes" id="UP000030655">
    <property type="component" value="Unassembled WGS sequence"/>
</dbReference>
<dbReference type="HOGENOM" id="CLU_1266599_0_0_1"/>